<dbReference type="InterPro" id="IPR019136">
    <property type="entry name" value="TF_IIIC_su-5_HTH"/>
</dbReference>
<dbReference type="PANTHER" id="PTHR13230">
    <property type="entry name" value="GENERAL TRANSCRIPTION FACTOR IIIC, POLYPEPTIDE 5"/>
    <property type="match status" value="1"/>
</dbReference>
<dbReference type="GO" id="GO:0006384">
    <property type="term" value="P:transcription initiation at RNA polymerase III promoter"/>
    <property type="evidence" value="ECO:0007669"/>
    <property type="project" value="InterPro"/>
</dbReference>
<proteinExistence type="predicted"/>
<dbReference type="GO" id="GO:0000127">
    <property type="term" value="C:transcription factor TFIIIC complex"/>
    <property type="evidence" value="ECO:0007669"/>
    <property type="project" value="InterPro"/>
</dbReference>
<reference evidence="2" key="1">
    <citation type="submission" date="2025-08" db="UniProtKB">
        <authorList>
            <consortium name="Ensembl"/>
        </authorList>
    </citation>
    <scope>IDENTIFICATION</scope>
</reference>
<evidence type="ECO:0000313" key="2">
    <source>
        <dbReference type="Ensembl" id="ENSOKIP00005087692.1"/>
    </source>
</evidence>
<gene>
    <name evidence="2" type="primary">GTF3C5</name>
</gene>
<dbReference type="Pfam" id="PF09734">
    <property type="entry name" value="Tau95"/>
    <property type="match status" value="1"/>
</dbReference>
<feature type="domain" description="Transcription factor IIIC subunit 5 HTH" evidence="1">
    <location>
        <begin position="96"/>
        <end position="244"/>
    </location>
</feature>
<organism evidence="2 3">
    <name type="scientific">Oncorhynchus kisutch</name>
    <name type="common">Coho salmon</name>
    <name type="synonym">Salmo kisutch</name>
    <dbReference type="NCBI Taxonomy" id="8019"/>
    <lineage>
        <taxon>Eukaryota</taxon>
        <taxon>Metazoa</taxon>
        <taxon>Chordata</taxon>
        <taxon>Craniata</taxon>
        <taxon>Vertebrata</taxon>
        <taxon>Euteleostomi</taxon>
        <taxon>Actinopterygii</taxon>
        <taxon>Neopterygii</taxon>
        <taxon>Teleostei</taxon>
        <taxon>Protacanthopterygii</taxon>
        <taxon>Salmoniformes</taxon>
        <taxon>Salmonidae</taxon>
        <taxon>Salmoninae</taxon>
        <taxon>Oncorhynchus</taxon>
    </lineage>
</organism>
<dbReference type="GO" id="GO:0001003">
    <property type="term" value="F:RNA polymerase III type 2 promoter sequence-specific DNA binding"/>
    <property type="evidence" value="ECO:0007669"/>
    <property type="project" value="TreeGrafter"/>
</dbReference>
<dbReference type="InterPro" id="IPR040454">
    <property type="entry name" value="TF_IIIC_Tfc1/Sfc1"/>
</dbReference>
<evidence type="ECO:0000259" key="1">
    <source>
        <dbReference type="Pfam" id="PF09734"/>
    </source>
</evidence>
<dbReference type="GO" id="GO:0001002">
    <property type="term" value="F:RNA polymerase III type 1 promoter sequence-specific DNA binding"/>
    <property type="evidence" value="ECO:0007669"/>
    <property type="project" value="TreeGrafter"/>
</dbReference>
<reference evidence="2" key="2">
    <citation type="submission" date="2025-09" db="UniProtKB">
        <authorList>
            <consortium name="Ensembl"/>
        </authorList>
    </citation>
    <scope>IDENTIFICATION</scope>
</reference>
<dbReference type="GeneTree" id="ENSGT00390000004458"/>
<protein>
    <submittedName>
        <fullName evidence="2">Ral transcription factor IIIC subunit 5</fullName>
    </submittedName>
</protein>
<sequence>MTTSPLYPTHTIICKVSQSSRDFQTQIQPQRPGRFSNALQKRALNISMPLNGYGMADFQYLAVHSAKDGSHTSLYDKIILRKPENNEFFEQPVPLFLPPPIFSRLDSAVDYNYRPEIQHKEGHCPPTVSRDNLIGLSRARRPHNAIFLTFNDQNIPTEPLEAAKVNWKRVCVHPSDIKAEEQLKEMFESRPIWSGYAVKANLDLHPDDKLKLLLPIMAYYMVRRPRPANGKSNRKHTSTNSYQACTFNYTLPITLNKTSPQLFHILHDTLQMFYQLCDLDVDRQDWPKNIYSVLDLPEIKSVERSLVYLLKSVSKITIAK</sequence>
<dbReference type="Proteomes" id="UP000694557">
    <property type="component" value="Unassembled WGS sequence"/>
</dbReference>
<keyword evidence="3" id="KW-1185">Reference proteome</keyword>
<name>A0A8C7JU47_ONCKI</name>
<dbReference type="AlphaFoldDB" id="A0A8C7JU47"/>
<evidence type="ECO:0000313" key="3">
    <source>
        <dbReference type="Proteomes" id="UP000694557"/>
    </source>
</evidence>
<dbReference type="Ensembl" id="ENSOKIT00005093768.1">
    <property type="protein sequence ID" value="ENSOKIP00005087692.1"/>
    <property type="gene ID" value="ENSOKIG00005038251.1"/>
</dbReference>
<accession>A0A8C7JU47</accession>
<dbReference type="PANTHER" id="PTHR13230:SF5">
    <property type="entry name" value="GENERAL TRANSCRIPTION FACTOR 3C POLYPEPTIDE 5"/>
    <property type="match status" value="1"/>
</dbReference>